<protein>
    <submittedName>
        <fullName evidence="7">Heme ABC transporter ATP-binding protein</fullName>
    </submittedName>
</protein>
<gene>
    <name evidence="7" type="ORF">POL68_19635</name>
</gene>
<evidence type="ECO:0000259" key="6">
    <source>
        <dbReference type="PROSITE" id="PS50893"/>
    </source>
</evidence>
<evidence type="ECO:0000256" key="5">
    <source>
        <dbReference type="ARBA" id="ARBA00037066"/>
    </source>
</evidence>
<proteinExistence type="predicted"/>
<dbReference type="CDD" id="cd03214">
    <property type="entry name" value="ABC_Iron-Siderophores_B12_Hemin"/>
    <property type="match status" value="1"/>
</dbReference>
<dbReference type="InterPro" id="IPR027417">
    <property type="entry name" value="P-loop_NTPase"/>
</dbReference>
<sequence length="275" mass="29240">MSLSAREVDVSRGRRRILSRVSLDVRPGELLAVVGPNGAGKSTLLGAMAGELRCTAGELLLEGLPLSCWKPLVRARKLGVLPQDSTLSFGFTALEVVLLGRTPHGSERGGKEDTRIALAALEATGTHHLASRTYPTLSGGERQRVQLARVLAQLWEAPSNGHRYLLLDEPTSSLDLSHQHLVLELAAHFTQQGGAVLAILHDLNLAARYAHRLGVMADGHVVALGTPAQVLQPELIERVFGIHVKVLEHTGSPVPLIVPLGRPPSGNPVAVPGKG</sequence>
<reference evidence="7 8" key="1">
    <citation type="submission" date="2022-11" db="EMBL/GenBank/DDBJ databases">
        <title>Minimal conservation of predation-associated metabolite biosynthetic gene clusters underscores biosynthetic potential of Myxococcota including descriptions for ten novel species: Archangium lansinium sp. nov., Myxococcus landrumus sp. nov., Nannocystis bai.</title>
        <authorList>
            <person name="Ahearne A."/>
            <person name="Stevens C."/>
            <person name="Dowd S."/>
        </authorList>
    </citation>
    <scope>NUCLEOTIDE SEQUENCE [LARGE SCALE GENOMIC DNA]</scope>
    <source>
        <strain evidence="7 8">NCWAL01</strain>
    </source>
</reference>
<keyword evidence="1" id="KW-0813">Transport</keyword>
<dbReference type="Gene3D" id="3.40.50.300">
    <property type="entry name" value="P-loop containing nucleotide triphosphate hydrolases"/>
    <property type="match status" value="1"/>
</dbReference>
<dbReference type="PROSITE" id="PS50893">
    <property type="entry name" value="ABC_TRANSPORTER_2"/>
    <property type="match status" value="1"/>
</dbReference>
<dbReference type="PANTHER" id="PTHR42794">
    <property type="entry name" value="HEMIN IMPORT ATP-BINDING PROTEIN HMUV"/>
    <property type="match status" value="1"/>
</dbReference>
<feature type="domain" description="ABC transporter" evidence="6">
    <location>
        <begin position="3"/>
        <end position="243"/>
    </location>
</feature>
<evidence type="ECO:0000256" key="3">
    <source>
        <dbReference type="ARBA" id="ARBA00022840"/>
    </source>
</evidence>
<keyword evidence="4" id="KW-1278">Translocase</keyword>
<name>A0ABT5DC74_9BACT</name>
<comment type="caution">
    <text evidence="7">The sequence shown here is derived from an EMBL/GenBank/DDBJ whole genome shotgun (WGS) entry which is preliminary data.</text>
</comment>
<dbReference type="NCBIfam" id="NF010068">
    <property type="entry name" value="PRK13548.1"/>
    <property type="match status" value="1"/>
</dbReference>
<evidence type="ECO:0000256" key="2">
    <source>
        <dbReference type="ARBA" id="ARBA00022741"/>
    </source>
</evidence>
<dbReference type="InterPro" id="IPR017871">
    <property type="entry name" value="ABC_transporter-like_CS"/>
</dbReference>
<dbReference type="Proteomes" id="UP001221838">
    <property type="component" value="Unassembled WGS sequence"/>
</dbReference>
<dbReference type="SMART" id="SM00382">
    <property type="entry name" value="AAA"/>
    <property type="match status" value="1"/>
</dbReference>
<dbReference type="InterPro" id="IPR003439">
    <property type="entry name" value="ABC_transporter-like_ATP-bd"/>
</dbReference>
<dbReference type="SUPFAM" id="SSF52540">
    <property type="entry name" value="P-loop containing nucleoside triphosphate hydrolases"/>
    <property type="match status" value="1"/>
</dbReference>
<comment type="function">
    <text evidence="5">Part of the ABC transporter complex HmuTUV involved in hemin import. Responsible for energy coupling to the transport system.</text>
</comment>
<keyword evidence="8" id="KW-1185">Reference proteome</keyword>
<dbReference type="GO" id="GO:0005524">
    <property type="term" value="F:ATP binding"/>
    <property type="evidence" value="ECO:0007669"/>
    <property type="project" value="UniProtKB-KW"/>
</dbReference>
<accession>A0ABT5DC74</accession>
<organism evidence="7 8">
    <name type="scientific">Stigmatella ashevillensis</name>
    <dbReference type="NCBI Taxonomy" id="2995309"/>
    <lineage>
        <taxon>Bacteria</taxon>
        <taxon>Pseudomonadati</taxon>
        <taxon>Myxococcota</taxon>
        <taxon>Myxococcia</taxon>
        <taxon>Myxococcales</taxon>
        <taxon>Cystobacterineae</taxon>
        <taxon>Archangiaceae</taxon>
        <taxon>Stigmatella</taxon>
    </lineage>
</organism>
<dbReference type="Pfam" id="PF00005">
    <property type="entry name" value="ABC_tran"/>
    <property type="match status" value="1"/>
</dbReference>
<keyword evidence="3 7" id="KW-0067">ATP-binding</keyword>
<dbReference type="EMBL" id="JAQNDM010000002">
    <property type="protein sequence ID" value="MDC0710698.1"/>
    <property type="molecule type" value="Genomic_DNA"/>
</dbReference>
<evidence type="ECO:0000256" key="4">
    <source>
        <dbReference type="ARBA" id="ARBA00022967"/>
    </source>
</evidence>
<evidence type="ECO:0000313" key="8">
    <source>
        <dbReference type="Proteomes" id="UP001221838"/>
    </source>
</evidence>
<dbReference type="InterPro" id="IPR003593">
    <property type="entry name" value="AAA+_ATPase"/>
</dbReference>
<keyword evidence="2" id="KW-0547">Nucleotide-binding</keyword>
<evidence type="ECO:0000313" key="7">
    <source>
        <dbReference type="EMBL" id="MDC0710698.1"/>
    </source>
</evidence>
<dbReference type="PROSITE" id="PS00211">
    <property type="entry name" value="ABC_TRANSPORTER_1"/>
    <property type="match status" value="1"/>
</dbReference>
<evidence type="ECO:0000256" key="1">
    <source>
        <dbReference type="ARBA" id="ARBA00022448"/>
    </source>
</evidence>
<dbReference type="RefSeq" id="WP_272140384.1">
    <property type="nucleotide sequence ID" value="NZ_JAQNDM010000002.1"/>
</dbReference>
<dbReference type="PANTHER" id="PTHR42794:SF1">
    <property type="entry name" value="HEMIN IMPORT ATP-BINDING PROTEIN HMUV"/>
    <property type="match status" value="1"/>
</dbReference>